<evidence type="ECO:0000256" key="13">
    <source>
        <dbReference type="ARBA" id="ARBA00023295"/>
    </source>
</evidence>
<evidence type="ECO:0000256" key="9">
    <source>
        <dbReference type="ARBA" id="ARBA00023125"/>
    </source>
</evidence>
<evidence type="ECO:0000256" key="7">
    <source>
        <dbReference type="ARBA" id="ARBA00022801"/>
    </source>
</evidence>
<dbReference type="GO" id="GO:0140078">
    <property type="term" value="F:class I DNA-(apurinic or apyrimidinic site) endonuclease activity"/>
    <property type="evidence" value="ECO:0007669"/>
    <property type="project" value="UniProtKB-EC"/>
</dbReference>
<dbReference type="PANTHER" id="PTHR22993">
    <property type="entry name" value="FORMAMIDOPYRIMIDINE-DNA GLYCOSYLASE"/>
    <property type="match status" value="1"/>
</dbReference>
<evidence type="ECO:0000256" key="11">
    <source>
        <dbReference type="ARBA" id="ARBA00023239"/>
    </source>
</evidence>
<dbReference type="SMART" id="SM01232">
    <property type="entry name" value="H2TH"/>
    <property type="match status" value="1"/>
</dbReference>
<dbReference type="Gene3D" id="3.20.190.10">
    <property type="entry name" value="MutM-like, N-terminal"/>
    <property type="match status" value="1"/>
</dbReference>
<protein>
    <recommendedName>
        <fullName evidence="15">Formamidopyrimidine-DNA glycosylase</fullName>
        <shortName evidence="15">Fapy-DNA glycosylase</shortName>
        <ecNumber evidence="15">3.2.2.23</ecNumber>
    </recommendedName>
    <alternativeName>
        <fullName evidence="15">DNA-(apurinic or apyrimidinic site) lyase MutM</fullName>
        <shortName evidence="15">AP lyase MutM</shortName>
        <ecNumber evidence="15">4.2.99.18</ecNumber>
    </alternativeName>
</protein>
<reference evidence="18 19" key="1">
    <citation type="journal article" date="2019" name="Sci. Rep.">
        <title>Extended insight into the Mycobacterium chelonae-abscessus complex through whole genome sequencing of Mycobacterium salmoniphilum outbreak and Mycobacterium salmoniphilum-like strains.</title>
        <authorList>
            <person name="Behra P.R.K."/>
            <person name="Das S."/>
            <person name="Pettersson B.M.F."/>
            <person name="Shirreff L."/>
            <person name="DuCote T."/>
            <person name="Jacobsson K.G."/>
            <person name="Ennis D.G."/>
            <person name="Kirsebom L.A."/>
        </authorList>
    </citation>
    <scope>NUCLEOTIDE SEQUENCE [LARGE SCALE GENOMIC DNA]</scope>
    <source>
        <strain evidence="18 19">DE 4585</strain>
    </source>
</reference>
<evidence type="ECO:0000256" key="4">
    <source>
        <dbReference type="ARBA" id="ARBA00022723"/>
    </source>
</evidence>
<keyword evidence="8 15" id="KW-0862">Zinc</keyword>
<feature type="active site" description="Proton donor; for beta-elimination activity" evidence="15">
    <location>
        <position position="70"/>
    </location>
</feature>
<gene>
    <name evidence="18" type="primary">fpg1</name>
    <name evidence="15" type="synonym">fpg</name>
    <name evidence="15" type="synonym">mutM</name>
    <name evidence="18" type="ORF">DE4585_01506</name>
</gene>
<dbReference type="GO" id="GO:0034039">
    <property type="term" value="F:8-oxo-7,8-dihydroguanine DNA N-glycosylase activity"/>
    <property type="evidence" value="ECO:0007669"/>
    <property type="project" value="TreeGrafter"/>
</dbReference>
<proteinExistence type="inferred from homology"/>
<comment type="cofactor">
    <cofactor evidence="15">
        <name>Zn(2+)</name>
        <dbReference type="ChEBI" id="CHEBI:29105"/>
    </cofactor>
    <text evidence="15">Binds 1 zinc ion per subunit.</text>
</comment>
<evidence type="ECO:0000256" key="5">
    <source>
        <dbReference type="ARBA" id="ARBA00022763"/>
    </source>
</evidence>
<dbReference type="Gene3D" id="1.10.8.50">
    <property type="match status" value="1"/>
</dbReference>
<dbReference type="PANTHER" id="PTHR22993:SF9">
    <property type="entry name" value="FORMAMIDOPYRIMIDINE-DNA GLYCOSYLASE"/>
    <property type="match status" value="1"/>
</dbReference>
<comment type="function">
    <text evidence="15">Involved in base excision repair of DNA damaged by oxidation or by mutagenic agents. Acts as DNA glycosylase that recognizes and removes damaged bases. Has a preference for oxidized purines, such as 7,8-dihydro-8-oxoguanine (8-oxoG). Has AP (apurinic/apyrimidinic) lyase activity and introduces nicks in the DNA strand. Cleaves the DNA backbone by beta-delta elimination to generate a single-strand break at the site of the removed base with both 3'- and 5'-phosphates.</text>
</comment>
<evidence type="ECO:0000256" key="3">
    <source>
        <dbReference type="ARBA" id="ARBA00011245"/>
    </source>
</evidence>
<keyword evidence="9 15" id="KW-0238">DNA-binding</keyword>
<dbReference type="PROSITE" id="PS51068">
    <property type="entry name" value="FPG_CAT"/>
    <property type="match status" value="1"/>
</dbReference>
<keyword evidence="11 15" id="KW-0456">Lyase</keyword>
<dbReference type="NCBIfam" id="NF002211">
    <property type="entry name" value="PRK01103.1"/>
    <property type="match status" value="1"/>
</dbReference>
<comment type="catalytic activity">
    <reaction evidence="14 15">
        <text>2'-deoxyribonucleotide-(2'-deoxyribose 5'-phosphate)-2'-deoxyribonucleotide-DNA = a 3'-end 2'-deoxyribonucleotide-(2,3-dehydro-2,3-deoxyribose 5'-phosphate)-DNA + a 5'-end 5'-phospho-2'-deoxyribonucleoside-DNA + H(+)</text>
        <dbReference type="Rhea" id="RHEA:66592"/>
        <dbReference type="Rhea" id="RHEA-COMP:13180"/>
        <dbReference type="Rhea" id="RHEA-COMP:16897"/>
        <dbReference type="Rhea" id="RHEA-COMP:17067"/>
        <dbReference type="ChEBI" id="CHEBI:15378"/>
        <dbReference type="ChEBI" id="CHEBI:136412"/>
        <dbReference type="ChEBI" id="CHEBI:157695"/>
        <dbReference type="ChEBI" id="CHEBI:167181"/>
        <dbReference type="EC" id="4.2.99.18"/>
    </reaction>
</comment>
<evidence type="ECO:0000256" key="2">
    <source>
        <dbReference type="ARBA" id="ARBA00009409"/>
    </source>
</evidence>
<comment type="similarity">
    <text evidence="2 15">Belongs to the FPG family.</text>
</comment>
<evidence type="ECO:0000256" key="6">
    <source>
        <dbReference type="ARBA" id="ARBA00022771"/>
    </source>
</evidence>
<feature type="active site" description="Proton donor" evidence="15">
    <location>
        <position position="12"/>
    </location>
</feature>
<dbReference type="Proteomes" id="UP000295117">
    <property type="component" value="Unassembled WGS sequence"/>
</dbReference>
<evidence type="ECO:0000256" key="10">
    <source>
        <dbReference type="ARBA" id="ARBA00023204"/>
    </source>
</evidence>
<organism evidence="18 19">
    <name type="scientific">Mycobacteroides salmoniphilum</name>
    <dbReference type="NCBI Taxonomy" id="404941"/>
    <lineage>
        <taxon>Bacteria</taxon>
        <taxon>Bacillati</taxon>
        <taxon>Actinomycetota</taxon>
        <taxon>Actinomycetes</taxon>
        <taxon>Mycobacteriales</taxon>
        <taxon>Mycobacteriaceae</taxon>
        <taxon>Mycobacteroides</taxon>
    </lineage>
</organism>
<dbReference type="GO" id="GO:0008270">
    <property type="term" value="F:zinc ion binding"/>
    <property type="evidence" value="ECO:0007669"/>
    <property type="project" value="UniProtKB-UniRule"/>
</dbReference>
<keyword evidence="5 15" id="KW-0227">DNA damage</keyword>
<dbReference type="SUPFAM" id="SSF46946">
    <property type="entry name" value="S13-like H2TH domain"/>
    <property type="match status" value="1"/>
</dbReference>
<name>A0A4R8S0J7_9MYCO</name>
<evidence type="ECO:0000256" key="14">
    <source>
        <dbReference type="ARBA" id="ARBA00044632"/>
    </source>
</evidence>
<feature type="binding site" evidence="15">
    <location>
        <position position="167"/>
    </location>
    <ligand>
        <name>DNA</name>
        <dbReference type="ChEBI" id="CHEBI:16991"/>
    </ligand>
</feature>
<sequence length="293" mass="31979">MGPSGEAPRVPELPEVEVVRRGLHHHLVGKTIASASVHHDRAVRRQPGGAVELAGLLAGQQISGTGRRGKYLWLTLGEGQALVVHLGMSGQMLIGPISRPQHLRIAATLDDGSVLSFVDQRTFGGWMVTDVVTVDGSELPEPVAHIARDPLDERFDISAVVTRLRGKHTEIKRALLDQTVVSGVGNIYADEALWQARVHGRRLTDGVTRAKLTEVLDSAAGVMRLALAQGGTSFDDLYVNVNGESGYFERSLEAYGREGEPCRRCGRAMHREAFMNRSSYFCPSCQRLVEARK</sequence>
<dbReference type="InterPro" id="IPR012319">
    <property type="entry name" value="FPG_cat"/>
</dbReference>
<feature type="active site" description="Proton donor; for delta-elimination activity" evidence="15">
    <location>
        <position position="277"/>
    </location>
</feature>
<dbReference type="AlphaFoldDB" id="A0A4R8S0J7"/>
<keyword evidence="10 15" id="KW-0234">DNA repair</keyword>
<feature type="active site" description="Schiff-base intermediate with DNA" evidence="15">
    <location>
        <position position="11"/>
    </location>
</feature>
<evidence type="ECO:0000256" key="8">
    <source>
        <dbReference type="ARBA" id="ARBA00022833"/>
    </source>
</evidence>
<evidence type="ECO:0000259" key="16">
    <source>
        <dbReference type="PROSITE" id="PS51066"/>
    </source>
</evidence>
<dbReference type="FunFam" id="1.10.8.50:FF:000003">
    <property type="entry name" value="Formamidopyrimidine-DNA glycosylase"/>
    <property type="match status" value="1"/>
</dbReference>
<keyword evidence="4 15" id="KW-0479">Metal-binding</keyword>
<dbReference type="InterPro" id="IPR015886">
    <property type="entry name" value="H2TH_FPG"/>
</dbReference>
<comment type="caution">
    <text evidence="18">The sequence shown here is derived from an EMBL/GenBank/DDBJ whole genome shotgun (WGS) entry which is preliminary data.</text>
</comment>
<feature type="domain" description="FPG-type" evidence="16">
    <location>
        <begin position="253"/>
        <end position="287"/>
    </location>
</feature>
<dbReference type="EMBL" id="PECH01000006">
    <property type="protein sequence ID" value="TDZ82716.1"/>
    <property type="molecule type" value="Genomic_DNA"/>
</dbReference>
<evidence type="ECO:0000259" key="17">
    <source>
        <dbReference type="PROSITE" id="PS51068"/>
    </source>
</evidence>
<dbReference type="InterPro" id="IPR035937">
    <property type="entry name" value="FPG_N"/>
</dbReference>
<dbReference type="EC" id="3.2.2.23" evidence="15"/>
<feature type="binding site" evidence="15">
    <location>
        <position position="102"/>
    </location>
    <ligand>
        <name>DNA</name>
        <dbReference type="ChEBI" id="CHEBI:16991"/>
    </ligand>
</feature>
<dbReference type="GO" id="GO:0003684">
    <property type="term" value="F:damaged DNA binding"/>
    <property type="evidence" value="ECO:0007669"/>
    <property type="project" value="InterPro"/>
</dbReference>
<keyword evidence="6 15" id="KW-0863">Zinc-finger</keyword>
<dbReference type="SUPFAM" id="SSF81624">
    <property type="entry name" value="N-terminal domain of MutM-like DNA repair proteins"/>
    <property type="match status" value="1"/>
</dbReference>
<dbReference type="SMART" id="SM00898">
    <property type="entry name" value="Fapy_DNA_glyco"/>
    <property type="match status" value="1"/>
</dbReference>
<dbReference type="NCBIfam" id="TIGR00577">
    <property type="entry name" value="fpg"/>
    <property type="match status" value="1"/>
</dbReference>
<dbReference type="InterPro" id="IPR000214">
    <property type="entry name" value="Znf_DNA_glyclase/AP_lyase"/>
</dbReference>
<evidence type="ECO:0000256" key="1">
    <source>
        <dbReference type="ARBA" id="ARBA00001668"/>
    </source>
</evidence>
<dbReference type="HAMAP" id="MF_00103">
    <property type="entry name" value="Fapy_DNA_glycosyl"/>
    <property type="match status" value="1"/>
</dbReference>
<dbReference type="InterPro" id="IPR010979">
    <property type="entry name" value="Ribosomal_uS13-like_H2TH"/>
</dbReference>
<dbReference type="Pfam" id="PF06827">
    <property type="entry name" value="zf-FPG_IleRS"/>
    <property type="match status" value="1"/>
</dbReference>
<dbReference type="SUPFAM" id="SSF57716">
    <property type="entry name" value="Glucocorticoid receptor-like (DNA-binding domain)"/>
    <property type="match status" value="1"/>
</dbReference>
<dbReference type="Pfam" id="PF06831">
    <property type="entry name" value="H2TH"/>
    <property type="match status" value="1"/>
</dbReference>
<dbReference type="InterPro" id="IPR010663">
    <property type="entry name" value="Znf_FPG/IleRS"/>
</dbReference>
<keyword evidence="13 15" id="KW-0326">Glycosidase</keyword>
<dbReference type="InterPro" id="IPR020629">
    <property type="entry name" value="FPG_Glyclase"/>
</dbReference>
<evidence type="ECO:0000313" key="19">
    <source>
        <dbReference type="Proteomes" id="UP000295117"/>
    </source>
</evidence>
<dbReference type="Pfam" id="PF01149">
    <property type="entry name" value="Fapy_DNA_glyco"/>
    <property type="match status" value="1"/>
</dbReference>
<evidence type="ECO:0000256" key="15">
    <source>
        <dbReference type="HAMAP-Rule" id="MF_00103"/>
    </source>
</evidence>
<comment type="catalytic activity">
    <reaction evidence="1 15">
        <text>Hydrolysis of DNA containing ring-opened 7-methylguanine residues, releasing 2,6-diamino-4-hydroxy-5-(N-methyl)formamidopyrimidine.</text>
        <dbReference type="EC" id="3.2.2.23"/>
    </reaction>
</comment>
<accession>A0A4R8S0J7</accession>
<dbReference type="InterPro" id="IPR015887">
    <property type="entry name" value="DNA_glyclase_Znf_dom_DNA_BS"/>
</dbReference>
<keyword evidence="12 15" id="KW-0511">Multifunctional enzyme</keyword>
<evidence type="ECO:0000313" key="18">
    <source>
        <dbReference type="EMBL" id="TDZ82716.1"/>
    </source>
</evidence>
<dbReference type="GO" id="GO:0003690">
    <property type="term" value="F:double-stranded DNA binding"/>
    <property type="evidence" value="ECO:0007669"/>
    <property type="project" value="UniProtKB-ARBA"/>
</dbReference>
<dbReference type="PROSITE" id="PS51066">
    <property type="entry name" value="ZF_FPG_2"/>
    <property type="match status" value="1"/>
</dbReference>
<dbReference type="EC" id="4.2.99.18" evidence="15"/>
<evidence type="ECO:0000256" key="12">
    <source>
        <dbReference type="ARBA" id="ARBA00023268"/>
    </source>
</evidence>
<keyword evidence="7 15" id="KW-0378">Hydrolase</keyword>
<dbReference type="GO" id="GO:0006284">
    <property type="term" value="P:base-excision repair"/>
    <property type="evidence" value="ECO:0007669"/>
    <property type="project" value="InterPro"/>
</dbReference>
<dbReference type="CDD" id="cd08966">
    <property type="entry name" value="EcFpg-like_N"/>
    <property type="match status" value="1"/>
</dbReference>
<dbReference type="PROSITE" id="PS01242">
    <property type="entry name" value="ZF_FPG_1"/>
    <property type="match status" value="1"/>
</dbReference>
<feature type="domain" description="Formamidopyrimidine-DNA glycosylase catalytic" evidence="17">
    <location>
        <begin position="11"/>
        <end position="124"/>
    </location>
</feature>
<feature type="binding site" evidence="15">
    <location>
        <position position="121"/>
    </location>
    <ligand>
        <name>DNA</name>
        <dbReference type="ChEBI" id="CHEBI:16991"/>
    </ligand>
</feature>
<dbReference type="GO" id="GO:0006979">
    <property type="term" value="P:response to oxidative stress"/>
    <property type="evidence" value="ECO:0007669"/>
    <property type="project" value="UniProtKB-ARBA"/>
</dbReference>
<comment type="subunit">
    <text evidence="3 15">Monomer.</text>
</comment>